<dbReference type="GO" id="GO:0051920">
    <property type="term" value="F:peroxiredoxin activity"/>
    <property type="evidence" value="ECO:0007669"/>
    <property type="project" value="InterPro"/>
</dbReference>
<feature type="domain" description="Carboxymuconolactone decarboxylase-like" evidence="1">
    <location>
        <begin position="53"/>
        <end position="107"/>
    </location>
</feature>
<dbReference type="InterPro" id="IPR029032">
    <property type="entry name" value="AhpD-like"/>
</dbReference>
<accession>A0A2A4HMA6</accession>
<sequence length="187" mass="20074">MSLVTLRTLENAPAEALPWLQKAQEQSGYLPNLLKVLANAPVALETYLTVSAINARASLSLAEREVIQLTAATTHGCSFCVAGHTAIAKNKAKLSEEVIEALRARGELPDTRYEALAAFTREVIANRGAVSEDSLNSFLEAGFDQQQALEVILGVSLATLCNFANSFARTPLNPELAAYRWGGGNDQ</sequence>
<reference evidence="3" key="1">
    <citation type="submission" date="2017-09" db="EMBL/GenBank/DDBJ databases">
        <authorList>
            <person name="Cho G.-S."/>
            <person name="Oguntoyinbo F.A."/>
            <person name="Cnockaert M."/>
            <person name="Kabisch J."/>
            <person name="Neve H."/>
            <person name="Bockelmann W."/>
            <person name="Wenning M."/>
            <person name="Franz C.M."/>
            <person name="Vandamme P."/>
        </authorList>
    </citation>
    <scope>NUCLEOTIDE SEQUENCE [LARGE SCALE GENOMIC DNA]</scope>
    <source>
        <strain evidence="3">MBT G8648</strain>
    </source>
</reference>
<dbReference type="SUPFAM" id="SSF69118">
    <property type="entry name" value="AhpD-like"/>
    <property type="match status" value="1"/>
</dbReference>
<dbReference type="InterPro" id="IPR004675">
    <property type="entry name" value="AhpD_core"/>
</dbReference>
<keyword evidence="2" id="KW-0575">Peroxidase</keyword>
<keyword evidence="3" id="KW-1185">Reference proteome</keyword>
<dbReference type="Proteomes" id="UP000218677">
    <property type="component" value="Unassembled WGS sequence"/>
</dbReference>
<evidence type="ECO:0000313" key="3">
    <source>
        <dbReference type="Proteomes" id="UP000218677"/>
    </source>
</evidence>
<dbReference type="Pfam" id="PF02627">
    <property type="entry name" value="CMD"/>
    <property type="match status" value="1"/>
</dbReference>
<gene>
    <name evidence="2" type="ORF">CPA45_10895</name>
</gene>
<dbReference type="NCBIfam" id="TIGR00778">
    <property type="entry name" value="ahpD_dom"/>
    <property type="match status" value="1"/>
</dbReference>
<dbReference type="PANTHER" id="PTHR35446:SF3">
    <property type="entry name" value="CMD DOMAIN-CONTAINING PROTEIN"/>
    <property type="match status" value="1"/>
</dbReference>
<dbReference type="EMBL" id="NWUX01000008">
    <property type="protein sequence ID" value="PCF95557.1"/>
    <property type="molecule type" value="Genomic_DNA"/>
</dbReference>
<name>A0A2A4HMA6_9GAMM</name>
<comment type="caution">
    <text evidence="2">The sequence shown here is derived from an EMBL/GenBank/DDBJ whole genome shotgun (WGS) entry which is preliminary data.</text>
</comment>
<dbReference type="Gene3D" id="1.20.1290.10">
    <property type="entry name" value="AhpD-like"/>
    <property type="match status" value="1"/>
</dbReference>
<evidence type="ECO:0000259" key="1">
    <source>
        <dbReference type="Pfam" id="PF02627"/>
    </source>
</evidence>
<proteinExistence type="predicted"/>
<dbReference type="OrthoDB" id="9808310at2"/>
<dbReference type="AlphaFoldDB" id="A0A2A4HMA6"/>
<evidence type="ECO:0000313" key="2">
    <source>
        <dbReference type="EMBL" id="PCF95557.1"/>
    </source>
</evidence>
<keyword evidence="2" id="KW-0560">Oxidoreductase</keyword>
<protein>
    <submittedName>
        <fullName evidence="2">Alkylhydroperoxidase</fullName>
    </submittedName>
</protein>
<organism evidence="2 3">
    <name type="scientific">Vreelandella nigrificans</name>
    <dbReference type="NCBI Taxonomy" id="2042704"/>
    <lineage>
        <taxon>Bacteria</taxon>
        <taxon>Pseudomonadati</taxon>
        <taxon>Pseudomonadota</taxon>
        <taxon>Gammaproteobacteria</taxon>
        <taxon>Oceanospirillales</taxon>
        <taxon>Halomonadaceae</taxon>
        <taxon>Vreelandella</taxon>
    </lineage>
</organism>
<dbReference type="RefSeq" id="WP_096651574.1">
    <property type="nucleotide sequence ID" value="NZ_NWUX01000008.1"/>
</dbReference>
<dbReference type="PANTHER" id="PTHR35446">
    <property type="entry name" value="SI:CH211-175M2.5"/>
    <property type="match status" value="1"/>
</dbReference>
<dbReference type="InterPro" id="IPR003779">
    <property type="entry name" value="CMD-like"/>
</dbReference>